<name>A0A371Z1G7_9PROT</name>
<dbReference type="OrthoDB" id="7283531at2"/>
<gene>
    <name evidence="9" type="ORF">DY926_06840</name>
</gene>
<keyword evidence="2" id="KW-1003">Cell membrane</keyword>
<evidence type="ECO:0000259" key="8">
    <source>
        <dbReference type="Pfam" id="PF02687"/>
    </source>
</evidence>
<keyword evidence="10" id="KW-1185">Reference proteome</keyword>
<dbReference type="GO" id="GO:0032153">
    <property type="term" value="C:cell division site"/>
    <property type="evidence" value="ECO:0007669"/>
    <property type="project" value="TreeGrafter"/>
</dbReference>
<feature type="transmembrane region" description="Helical" evidence="7">
    <location>
        <begin position="286"/>
        <end position="306"/>
    </location>
</feature>
<dbReference type="RefSeq" id="WP_116702697.1">
    <property type="nucleotide sequence ID" value="NZ_QUWV01000049.1"/>
</dbReference>
<feature type="region of interest" description="Disordered" evidence="6">
    <location>
        <begin position="57"/>
        <end position="81"/>
    </location>
</feature>
<comment type="caution">
    <text evidence="9">The sequence shown here is derived from an EMBL/GenBank/DDBJ whole genome shotgun (WGS) entry which is preliminary data.</text>
</comment>
<dbReference type="EMBL" id="QUWV01000049">
    <property type="protein sequence ID" value="RFD20341.1"/>
    <property type="molecule type" value="Genomic_DNA"/>
</dbReference>
<dbReference type="PANTHER" id="PTHR47755:SF1">
    <property type="entry name" value="CELL DIVISION PROTEIN FTSX"/>
    <property type="match status" value="1"/>
</dbReference>
<evidence type="ECO:0000256" key="2">
    <source>
        <dbReference type="ARBA" id="ARBA00022475"/>
    </source>
</evidence>
<comment type="subcellular location">
    <subcellularLocation>
        <location evidence="1">Cell membrane</location>
        <topology evidence="1">Multi-pass membrane protein</topology>
    </subcellularLocation>
</comment>
<evidence type="ECO:0000256" key="3">
    <source>
        <dbReference type="ARBA" id="ARBA00022692"/>
    </source>
</evidence>
<dbReference type="Proteomes" id="UP000262371">
    <property type="component" value="Unassembled WGS sequence"/>
</dbReference>
<proteinExistence type="predicted"/>
<keyword evidence="5 7" id="KW-0472">Membrane</keyword>
<evidence type="ECO:0000313" key="10">
    <source>
        <dbReference type="Proteomes" id="UP000262371"/>
    </source>
</evidence>
<dbReference type="PANTHER" id="PTHR47755">
    <property type="entry name" value="CELL DIVISION PROTEIN FTSX"/>
    <property type="match status" value="1"/>
</dbReference>
<feature type="domain" description="ABC3 transporter permease C-terminal" evidence="8">
    <location>
        <begin position="181"/>
        <end position="256"/>
    </location>
</feature>
<evidence type="ECO:0000256" key="5">
    <source>
        <dbReference type="ARBA" id="ARBA00023136"/>
    </source>
</evidence>
<accession>A0A371Z1G7</accession>
<dbReference type="AlphaFoldDB" id="A0A371Z1G7"/>
<evidence type="ECO:0000256" key="7">
    <source>
        <dbReference type="SAM" id="Phobius"/>
    </source>
</evidence>
<feature type="transmembrane region" description="Helical" evidence="7">
    <location>
        <begin position="230"/>
        <end position="252"/>
    </location>
</feature>
<evidence type="ECO:0000313" key="9">
    <source>
        <dbReference type="EMBL" id="RFD20341.1"/>
    </source>
</evidence>
<dbReference type="GO" id="GO:0005886">
    <property type="term" value="C:plasma membrane"/>
    <property type="evidence" value="ECO:0007669"/>
    <property type="project" value="UniProtKB-SubCell"/>
</dbReference>
<keyword evidence="9" id="KW-0132">Cell division</keyword>
<sequence length="318" mass="33253">MARQRYHDGLALRQALPGRFLPFLVGAMSFLAALALAGGIAAHSLSQRWTHGAGTVTTMQVPAPDDPASRPATPAPSSGPPPTRIAVVLDLLATTPGIVSAHRLTDAELRALLAPWIEQTGEQTLPLPAVIEVRALPGHNPAPDLLAQLQARVPGVVMEHDSVWSDRLAALAGSLQGCALLAVLIVMTVAVCVVMAATRAGLQTRRQAIALIHSLGATDGYISGRFASRVTLLALGGGLCGSVLALPMLLVMSQLAAPFSALGDPAATAPMDWHDPLSRIDALPHALLWVLLALPPAAGLTGWITTQMTVRAWLRRLP</sequence>
<dbReference type="InterPro" id="IPR004513">
    <property type="entry name" value="FtsX"/>
</dbReference>
<feature type="transmembrane region" description="Helical" evidence="7">
    <location>
        <begin position="20"/>
        <end position="42"/>
    </location>
</feature>
<dbReference type="InterPro" id="IPR003838">
    <property type="entry name" value="ABC3_permease_C"/>
</dbReference>
<evidence type="ECO:0000256" key="4">
    <source>
        <dbReference type="ARBA" id="ARBA00022989"/>
    </source>
</evidence>
<dbReference type="GO" id="GO:0051301">
    <property type="term" value="P:cell division"/>
    <property type="evidence" value="ECO:0007669"/>
    <property type="project" value="UniProtKB-KW"/>
</dbReference>
<reference evidence="9 10" key="1">
    <citation type="submission" date="2018-08" db="EMBL/GenBank/DDBJ databases">
        <title>Komagataeibacter sp. AV 382.</title>
        <authorList>
            <person name="Skraban J."/>
            <person name="Trcek J."/>
        </authorList>
    </citation>
    <scope>NUCLEOTIDE SEQUENCE [LARGE SCALE GENOMIC DNA]</scope>
    <source>
        <strain evidence="9 10">AV 382</strain>
    </source>
</reference>
<feature type="transmembrane region" description="Helical" evidence="7">
    <location>
        <begin position="168"/>
        <end position="197"/>
    </location>
</feature>
<evidence type="ECO:0000256" key="6">
    <source>
        <dbReference type="SAM" id="MobiDB-lite"/>
    </source>
</evidence>
<evidence type="ECO:0000256" key="1">
    <source>
        <dbReference type="ARBA" id="ARBA00004651"/>
    </source>
</evidence>
<protein>
    <submittedName>
        <fullName evidence="9">Cell division protein FtsX</fullName>
    </submittedName>
</protein>
<keyword evidence="3 7" id="KW-0812">Transmembrane</keyword>
<keyword evidence="9" id="KW-0131">Cell cycle</keyword>
<dbReference type="Pfam" id="PF02687">
    <property type="entry name" value="FtsX"/>
    <property type="match status" value="1"/>
</dbReference>
<organism evidence="9 10">
    <name type="scientific">Komagataeibacter melaceti</name>
    <dbReference type="NCBI Taxonomy" id="2766577"/>
    <lineage>
        <taxon>Bacteria</taxon>
        <taxon>Pseudomonadati</taxon>
        <taxon>Pseudomonadota</taxon>
        <taxon>Alphaproteobacteria</taxon>
        <taxon>Acetobacterales</taxon>
        <taxon>Acetobacteraceae</taxon>
        <taxon>Komagataeibacter</taxon>
    </lineage>
</organism>
<keyword evidence="4 7" id="KW-1133">Transmembrane helix</keyword>